<accession>A0AAN7CNV2</accession>
<comment type="caution">
    <text evidence="4">The sequence shown here is derived from an EMBL/GenBank/DDBJ whole genome shotgun (WGS) entry which is preliminary data.</text>
</comment>
<dbReference type="AlphaFoldDB" id="A0AAN7CNV2"/>
<evidence type="ECO:0000313" key="5">
    <source>
        <dbReference type="Proteomes" id="UP001303647"/>
    </source>
</evidence>
<protein>
    <recommendedName>
        <fullName evidence="3">F-box domain-containing protein</fullName>
    </recommendedName>
</protein>
<feature type="domain" description="F-box" evidence="3">
    <location>
        <begin position="100"/>
        <end position="155"/>
    </location>
</feature>
<feature type="transmembrane region" description="Helical" evidence="2">
    <location>
        <begin position="275"/>
        <end position="296"/>
    </location>
</feature>
<dbReference type="SUPFAM" id="SSF81383">
    <property type="entry name" value="F-box domain"/>
    <property type="match status" value="1"/>
</dbReference>
<dbReference type="PROSITE" id="PS50181">
    <property type="entry name" value="FBOX"/>
    <property type="match status" value="1"/>
</dbReference>
<keyword evidence="2" id="KW-1133">Transmembrane helix</keyword>
<feature type="region of interest" description="Disordered" evidence="1">
    <location>
        <begin position="1"/>
        <end position="25"/>
    </location>
</feature>
<keyword evidence="5" id="KW-1185">Reference proteome</keyword>
<reference evidence="4" key="2">
    <citation type="submission" date="2023-05" db="EMBL/GenBank/DDBJ databases">
        <authorList>
            <consortium name="Lawrence Berkeley National Laboratory"/>
            <person name="Steindorff A."/>
            <person name="Hensen N."/>
            <person name="Bonometti L."/>
            <person name="Westerberg I."/>
            <person name="Brannstrom I.O."/>
            <person name="Guillou S."/>
            <person name="Cros-Aarteil S."/>
            <person name="Calhoun S."/>
            <person name="Haridas S."/>
            <person name="Kuo A."/>
            <person name="Mondo S."/>
            <person name="Pangilinan J."/>
            <person name="Riley R."/>
            <person name="Labutti K."/>
            <person name="Andreopoulos B."/>
            <person name="Lipzen A."/>
            <person name="Chen C."/>
            <person name="Yanf M."/>
            <person name="Daum C."/>
            <person name="Ng V."/>
            <person name="Clum A."/>
            <person name="Ohm R."/>
            <person name="Martin F."/>
            <person name="Silar P."/>
            <person name="Natvig D."/>
            <person name="Lalanne C."/>
            <person name="Gautier V."/>
            <person name="Ament-Velasquez S.L."/>
            <person name="Kruys A."/>
            <person name="Hutchinson M.I."/>
            <person name="Powell A.J."/>
            <person name="Barry K."/>
            <person name="Miller A.N."/>
            <person name="Grigoriev I.V."/>
            <person name="Debuchy R."/>
            <person name="Gladieux P."/>
            <person name="Thoren M.H."/>
            <person name="Johannesson H."/>
        </authorList>
    </citation>
    <scope>NUCLEOTIDE SEQUENCE</scope>
    <source>
        <strain evidence="4">CBS 359.72</strain>
    </source>
</reference>
<evidence type="ECO:0000259" key="3">
    <source>
        <dbReference type="PROSITE" id="PS50181"/>
    </source>
</evidence>
<sequence>MAPIHGTDRTPPSEPAPQGGSFIHGLIGLSRGGFSETVRNSISSLTRRDHDANPAPAPTLSSTATAGSMGATLQAGVDVFIKPEADAEPPQPPPAPQPCPRHLLAMPPEILLMVLQRLDFADIVRLRLTCKQLRALASPHQIRVLFGAERLRRELLGHCRICLLYDPYRRRLLQSSLADPGYPLASRCVDCAVRDRDPRIRVGKKIDMANFNTVWVCRWCGYPIVEGGAFGCEQMHRFCYNRYNDILGIYLVLGCLQFCLGVVAAALAWKYYRDVLLVFAPTVTNFILLWICLAFISFRGTRRRTYHWTLALELAILGLWIPPVYHVATDIGNSLGNIPKSTLATLAMFVLNMVFRLINAVGNVILVIGFDMTTRHRSGIPTWARPLHSLASAVVIWTYPPVVEQKYPPDYL</sequence>
<gene>
    <name evidence="4" type="ORF">C7999DRAFT_43262</name>
</gene>
<keyword evidence="2" id="KW-0472">Membrane</keyword>
<reference evidence="4" key="1">
    <citation type="journal article" date="2023" name="Mol. Phylogenet. Evol.">
        <title>Genome-scale phylogeny and comparative genomics of the fungal order Sordariales.</title>
        <authorList>
            <person name="Hensen N."/>
            <person name="Bonometti L."/>
            <person name="Westerberg I."/>
            <person name="Brannstrom I.O."/>
            <person name="Guillou S."/>
            <person name="Cros-Aarteil S."/>
            <person name="Calhoun S."/>
            <person name="Haridas S."/>
            <person name="Kuo A."/>
            <person name="Mondo S."/>
            <person name="Pangilinan J."/>
            <person name="Riley R."/>
            <person name="LaButti K."/>
            <person name="Andreopoulos B."/>
            <person name="Lipzen A."/>
            <person name="Chen C."/>
            <person name="Yan M."/>
            <person name="Daum C."/>
            <person name="Ng V."/>
            <person name="Clum A."/>
            <person name="Steindorff A."/>
            <person name="Ohm R.A."/>
            <person name="Martin F."/>
            <person name="Silar P."/>
            <person name="Natvig D.O."/>
            <person name="Lalanne C."/>
            <person name="Gautier V."/>
            <person name="Ament-Velasquez S.L."/>
            <person name="Kruys A."/>
            <person name="Hutchinson M.I."/>
            <person name="Powell A.J."/>
            <person name="Barry K."/>
            <person name="Miller A.N."/>
            <person name="Grigoriev I.V."/>
            <person name="Debuchy R."/>
            <person name="Gladieux P."/>
            <person name="Hiltunen Thoren M."/>
            <person name="Johannesson H."/>
        </authorList>
    </citation>
    <scope>NUCLEOTIDE SEQUENCE</scope>
    <source>
        <strain evidence="4">CBS 359.72</strain>
    </source>
</reference>
<dbReference type="Proteomes" id="UP001303647">
    <property type="component" value="Unassembled WGS sequence"/>
</dbReference>
<evidence type="ECO:0000256" key="1">
    <source>
        <dbReference type="SAM" id="MobiDB-lite"/>
    </source>
</evidence>
<dbReference type="CDD" id="cd09917">
    <property type="entry name" value="F-box_SF"/>
    <property type="match status" value="1"/>
</dbReference>
<feature type="transmembrane region" description="Helical" evidence="2">
    <location>
        <begin position="308"/>
        <end position="326"/>
    </location>
</feature>
<keyword evidence="2" id="KW-0812">Transmembrane</keyword>
<dbReference type="Gene3D" id="1.20.1280.50">
    <property type="match status" value="1"/>
</dbReference>
<feature type="region of interest" description="Disordered" evidence="1">
    <location>
        <begin position="43"/>
        <end position="65"/>
    </location>
</feature>
<dbReference type="InterPro" id="IPR001810">
    <property type="entry name" value="F-box_dom"/>
</dbReference>
<dbReference type="SMART" id="SM00256">
    <property type="entry name" value="FBOX"/>
    <property type="match status" value="1"/>
</dbReference>
<organism evidence="4 5">
    <name type="scientific">Corynascus novoguineensis</name>
    <dbReference type="NCBI Taxonomy" id="1126955"/>
    <lineage>
        <taxon>Eukaryota</taxon>
        <taxon>Fungi</taxon>
        <taxon>Dikarya</taxon>
        <taxon>Ascomycota</taxon>
        <taxon>Pezizomycotina</taxon>
        <taxon>Sordariomycetes</taxon>
        <taxon>Sordariomycetidae</taxon>
        <taxon>Sordariales</taxon>
        <taxon>Chaetomiaceae</taxon>
        <taxon>Corynascus</taxon>
    </lineage>
</organism>
<dbReference type="Pfam" id="PF00646">
    <property type="entry name" value="F-box"/>
    <property type="match status" value="1"/>
</dbReference>
<feature type="transmembrane region" description="Helical" evidence="2">
    <location>
        <begin position="346"/>
        <end position="370"/>
    </location>
</feature>
<name>A0AAN7CNV2_9PEZI</name>
<dbReference type="EMBL" id="MU857709">
    <property type="protein sequence ID" value="KAK4245185.1"/>
    <property type="molecule type" value="Genomic_DNA"/>
</dbReference>
<evidence type="ECO:0000256" key="2">
    <source>
        <dbReference type="SAM" id="Phobius"/>
    </source>
</evidence>
<feature type="transmembrane region" description="Helical" evidence="2">
    <location>
        <begin position="247"/>
        <end position="269"/>
    </location>
</feature>
<dbReference type="InterPro" id="IPR036047">
    <property type="entry name" value="F-box-like_dom_sf"/>
</dbReference>
<evidence type="ECO:0000313" key="4">
    <source>
        <dbReference type="EMBL" id="KAK4245185.1"/>
    </source>
</evidence>
<proteinExistence type="predicted"/>